<dbReference type="PANTHER" id="PTHR37017:SF13">
    <property type="entry name" value="AB HYDROLASE-1 DOMAIN-CONTAINING PROTEIN"/>
    <property type="match status" value="1"/>
</dbReference>
<dbReference type="Pfam" id="PF12697">
    <property type="entry name" value="Abhydrolase_6"/>
    <property type="match status" value="1"/>
</dbReference>
<name>A0A6A6US56_9PEZI</name>
<evidence type="ECO:0000259" key="1">
    <source>
        <dbReference type="Pfam" id="PF12697"/>
    </source>
</evidence>
<dbReference type="OrthoDB" id="1263307at2759"/>
<accession>A0A6A6US56</accession>
<dbReference type="Gene3D" id="3.40.50.1820">
    <property type="entry name" value="alpha/beta hydrolase"/>
    <property type="match status" value="1"/>
</dbReference>
<sequence length="257" mass="27909">MSTTKPAIVIIAGSFTPASFYDPVVDKLKSAGYPIVDVIVFPSIGRRDSEPPATMYDDANFIRARVEKLADEGHDMVLVPHSYGGIPASESMKGLAKSQRETQGKRGGVVKMLYVAAIVPAVGELSSSIMGDKTADYMQVEDDGYLSLKPEESAKACFSDMPFEEALKLAKQWPQHSAVSFGGALAYAGYKDVPVSWLYMEKDQVVKPASQDLCIKNIEKASGKSVDVHKLDGGHFPFQSRVDETTRIIRVVAGENV</sequence>
<dbReference type="InterPro" id="IPR000073">
    <property type="entry name" value="AB_hydrolase_1"/>
</dbReference>
<dbReference type="GO" id="GO:0016787">
    <property type="term" value="F:hydrolase activity"/>
    <property type="evidence" value="ECO:0007669"/>
    <property type="project" value="UniProtKB-KW"/>
</dbReference>
<dbReference type="InterPro" id="IPR029058">
    <property type="entry name" value="AB_hydrolase_fold"/>
</dbReference>
<reference evidence="2" key="1">
    <citation type="journal article" date="2020" name="Stud. Mycol.">
        <title>101 Dothideomycetes genomes: a test case for predicting lifestyles and emergence of pathogens.</title>
        <authorList>
            <person name="Haridas S."/>
            <person name="Albert R."/>
            <person name="Binder M."/>
            <person name="Bloem J."/>
            <person name="Labutti K."/>
            <person name="Salamov A."/>
            <person name="Andreopoulos B."/>
            <person name="Baker S."/>
            <person name="Barry K."/>
            <person name="Bills G."/>
            <person name="Bluhm B."/>
            <person name="Cannon C."/>
            <person name="Castanera R."/>
            <person name="Culley D."/>
            <person name="Daum C."/>
            <person name="Ezra D."/>
            <person name="Gonzalez J."/>
            <person name="Henrissat B."/>
            <person name="Kuo A."/>
            <person name="Liang C."/>
            <person name="Lipzen A."/>
            <person name="Lutzoni F."/>
            <person name="Magnuson J."/>
            <person name="Mondo S."/>
            <person name="Nolan M."/>
            <person name="Ohm R."/>
            <person name="Pangilinan J."/>
            <person name="Park H.-J."/>
            <person name="Ramirez L."/>
            <person name="Alfaro M."/>
            <person name="Sun H."/>
            <person name="Tritt A."/>
            <person name="Yoshinaga Y."/>
            <person name="Zwiers L.-H."/>
            <person name="Turgeon B."/>
            <person name="Goodwin S."/>
            <person name="Spatafora J."/>
            <person name="Crous P."/>
            <person name="Grigoriev I."/>
        </authorList>
    </citation>
    <scope>NUCLEOTIDE SEQUENCE</scope>
    <source>
        <strain evidence="2">CBS 115976</strain>
    </source>
</reference>
<evidence type="ECO:0000313" key="2">
    <source>
        <dbReference type="EMBL" id="KAF2674580.1"/>
    </source>
</evidence>
<keyword evidence="3" id="KW-1185">Reference proteome</keyword>
<evidence type="ECO:0000313" key="3">
    <source>
        <dbReference type="Proteomes" id="UP000799302"/>
    </source>
</evidence>
<dbReference type="PANTHER" id="PTHR37017">
    <property type="entry name" value="AB HYDROLASE-1 DOMAIN-CONTAINING PROTEIN-RELATED"/>
    <property type="match status" value="1"/>
</dbReference>
<dbReference type="Proteomes" id="UP000799302">
    <property type="component" value="Unassembled WGS sequence"/>
</dbReference>
<dbReference type="EMBL" id="MU004230">
    <property type="protein sequence ID" value="KAF2674580.1"/>
    <property type="molecule type" value="Genomic_DNA"/>
</dbReference>
<dbReference type="AlphaFoldDB" id="A0A6A6US56"/>
<protein>
    <submittedName>
        <fullName evidence="2">Alpha/beta-hydrolase</fullName>
    </submittedName>
</protein>
<gene>
    <name evidence="2" type="ORF">BT63DRAFT_419869</name>
</gene>
<dbReference type="SUPFAM" id="SSF53474">
    <property type="entry name" value="alpha/beta-Hydrolases"/>
    <property type="match status" value="1"/>
</dbReference>
<dbReference type="InterPro" id="IPR052897">
    <property type="entry name" value="Sec-Metab_Biosynth_Hydrolase"/>
</dbReference>
<proteinExistence type="predicted"/>
<feature type="domain" description="AB hydrolase-1" evidence="1">
    <location>
        <begin position="8"/>
        <end position="245"/>
    </location>
</feature>
<organism evidence="2 3">
    <name type="scientific">Microthyrium microscopicum</name>
    <dbReference type="NCBI Taxonomy" id="703497"/>
    <lineage>
        <taxon>Eukaryota</taxon>
        <taxon>Fungi</taxon>
        <taxon>Dikarya</taxon>
        <taxon>Ascomycota</taxon>
        <taxon>Pezizomycotina</taxon>
        <taxon>Dothideomycetes</taxon>
        <taxon>Dothideomycetes incertae sedis</taxon>
        <taxon>Microthyriales</taxon>
        <taxon>Microthyriaceae</taxon>
        <taxon>Microthyrium</taxon>
    </lineage>
</organism>
<keyword evidence="2" id="KW-0378">Hydrolase</keyword>